<protein>
    <submittedName>
        <fullName evidence="5">Uncharacterized protein</fullName>
    </submittedName>
</protein>
<keyword evidence="4" id="KW-0206">Cytoskeleton</keyword>
<keyword evidence="6" id="KW-1185">Reference proteome</keyword>
<reference evidence="5 6" key="1">
    <citation type="submission" date="2018-11" db="EMBL/GenBank/DDBJ databases">
        <authorList>
            <consortium name="Pathogen Informatics"/>
        </authorList>
    </citation>
    <scope>NUCLEOTIDE SEQUENCE [LARGE SCALE GENOMIC DNA]</scope>
    <source>
        <strain evidence="5 6">Zambia</strain>
    </source>
</reference>
<keyword evidence="3" id="KW-0493">Microtubule</keyword>
<dbReference type="InterPro" id="IPR027328">
    <property type="entry name" value="MAPRE"/>
</dbReference>
<evidence type="ECO:0000313" key="6">
    <source>
        <dbReference type="Proteomes" id="UP000277204"/>
    </source>
</evidence>
<evidence type="ECO:0000256" key="1">
    <source>
        <dbReference type="ARBA" id="ARBA00004245"/>
    </source>
</evidence>
<evidence type="ECO:0000313" key="5">
    <source>
        <dbReference type="EMBL" id="VDO95219.1"/>
    </source>
</evidence>
<keyword evidence="2" id="KW-0963">Cytoplasm</keyword>
<dbReference type="PANTHER" id="PTHR10623">
    <property type="entry name" value="MICROTUBULE-ASSOCIATED PROTEIN RP/EB FAMILY MEMBER"/>
    <property type="match status" value="1"/>
</dbReference>
<dbReference type="GO" id="GO:0008017">
    <property type="term" value="F:microtubule binding"/>
    <property type="evidence" value="ECO:0007669"/>
    <property type="project" value="InterPro"/>
</dbReference>
<dbReference type="InterPro" id="IPR004953">
    <property type="entry name" value="EB1_C"/>
</dbReference>
<dbReference type="InterPro" id="IPR036133">
    <property type="entry name" value="EB1_C_sf"/>
</dbReference>
<proteinExistence type="predicted"/>
<dbReference type="Gene3D" id="1.20.5.1430">
    <property type="match status" value="1"/>
</dbReference>
<dbReference type="GO" id="GO:0005874">
    <property type="term" value="C:microtubule"/>
    <property type="evidence" value="ECO:0007669"/>
    <property type="project" value="UniProtKB-KW"/>
</dbReference>
<gene>
    <name evidence="5" type="ORF">SMRZ_LOCUS11417</name>
</gene>
<evidence type="ECO:0000256" key="3">
    <source>
        <dbReference type="ARBA" id="ARBA00022701"/>
    </source>
</evidence>
<dbReference type="AlphaFoldDB" id="A0A183M5U1"/>
<evidence type="ECO:0000256" key="4">
    <source>
        <dbReference type="ARBA" id="ARBA00023212"/>
    </source>
</evidence>
<name>A0A183M5U1_9TREM</name>
<dbReference type="Proteomes" id="UP000277204">
    <property type="component" value="Unassembled WGS sequence"/>
</dbReference>
<organism evidence="5 6">
    <name type="scientific">Schistosoma margrebowiei</name>
    <dbReference type="NCBI Taxonomy" id="48269"/>
    <lineage>
        <taxon>Eukaryota</taxon>
        <taxon>Metazoa</taxon>
        <taxon>Spiralia</taxon>
        <taxon>Lophotrochozoa</taxon>
        <taxon>Platyhelminthes</taxon>
        <taxon>Trematoda</taxon>
        <taxon>Digenea</taxon>
        <taxon>Strigeidida</taxon>
        <taxon>Schistosomatoidea</taxon>
        <taxon>Schistosomatidae</taxon>
        <taxon>Schistosoma</taxon>
    </lineage>
</organism>
<comment type="subcellular location">
    <subcellularLocation>
        <location evidence="1">Cytoplasm</location>
        <location evidence="1">Cytoskeleton</location>
    </subcellularLocation>
</comment>
<dbReference type="STRING" id="48269.A0A183M5U1"/>
<dbReference type="SUPFAM" id="SSF140612">
    <property type="entry name" value="EB1 dimerisation domain-like"/>
    <property type="match status" value="1"/>
</dbReference>
<dbReference type="PROSITE" id="PS51230">
    <property type="entry name" value="EB1_C"/>
    <property type="match status" value="1"/>
</dbReference>
<accession>A0A183M5U1</accession>
<evidence type="ECO:0000256" key="2">
    <source>
        <dbReference type="ARBA" id="ARBA00022490"/>
    </source>
</evidence>
<dbReference type="Pfam" id="PF03271">
    <property type="entry name" value="EB1"/>
    <property type="match status" value="1"/>
</dbReference>
<sequence>MVVGDQQLAHTPSRPSGYWGPCAPFVLKQGFPFPLCGPLSTNQVEALDIYFHRLLFLQAEQNKTTIEGLLRERDFYFNKLRSIEIICQENRKVDLTKSIFEILYATEVSRLSSHLILNKYFHLINYNVGDHFFPVLLP</sequence>
<dbReference type="EMBL" id="UZAI01006395">
    <property type="protein sequence ID" value="VDO95219.1"/>
    <property type="molecule type" value="Genomic_DNA"/>
</dbReference>